<evidence type="ECO:0000256" key="1">
    <source>
        <dbReference type="SAM" id="Phobius"/>
    </source>
</evidence>
<sequence length="213" mass="21680">MTAAVSLPATRPATTRSLLAAGAVGGPLFVAGVLAQAYTRGGFDPGRHPLSSLALGELGWVQITNFIGYGVLTLAGAVGLRRALTPGRASTWGPRLIGVGGVALILAGIFPADPINGYPAGVPDAVTWHGTVHSLAPAVAGIAGLIAYVAFARRFAADHDHVWLMWTVAAPVVIVATNAVSAATGDLRALLIGQAVGAAWATSFYLRLRARAS</sequence>
<evidence type="ECO:0000313" key="2">
    <source>
        <dbReference type="EMBL" id="REF99071.1"/>
    </source>
</evidence>
<feature type="transmembrane region" description="Helical" evidence="1">
    <location>
        <begin position="132"/>
        <end position="151"/>
    </location>
</feature>
<dbReference type="EMBL" id="QUMQ01000001">
    <property type="protein sequence ID" value="REF99071.1"/>
    <property type="molecule type" value="Genomic_DNA"/>
</dbReference>
<comment type="caution">
    <text evidence="2">The sequence shown here is derived from an EMBL/GenBank/DDBJ whole genome shotgun (WGS) entry which is preliminary data.</text>
</comment>
<feature type="transmembrane region" description="Helical" evidence="1">
    <location>
        <begin position="59"/>
        <end position="80"/>
    </location>
</feature>
<evidence type="ECO:0000313" key="3">
    <source>
        <dbReference type="Proteomes" id="UP000256913"/>
    </source>
</evidence>
<proteinExistence type="predicted"/>
<dbReference type="Pfam" id="PF06197">
    <property type="entry name" value="DUF998"/>
    <property type="match status" value="1"/>
</dbReference>
<organism evidence="2 3">
    <name type="scientific">Asanoa ferruginea</name>
    <dbReference type="NCBI Taxonomy" id="53367"/>
    <lineage>
        <taxon>Bacteria</taxon>
        <taxon>Bacillati</taxon>
        <taxon>Actinomycetota</taxon>
        <taxon>Actinomycetes</taxon>
        <taxon>Micromonosporales</taxon>
        <taxon>Micromonosporaceae</taxon>
        <taxon>Asanoa</taxon>
    </lineage>
</organism>
<reference evidence="2 3" key="1">
    <citation type="submission" date="2018-08" db="EMBL/GenBank/DDBJ databases">
        <title>Sequencing the genomes of 1000 actinobacteria strains.</title>
        <authorList>
            <person name="Klenk H.-P."/>
        </authorList>
    </citation>
    <scope>NUCLEOTIDE SEQUENCE [LARGE SCALE GENOMIC DNA]</scope>
    <source>
        <strain evidence="2 3">DSM 44099</strain>
    </source>
</reference>
<name>A0A3D9ZP80_9ACTN</name>
<feature type="transmembrane region" description="Helical" evidence="1">
    <location>
        <begin position="163"/>
        <end position="183"/>
    </location>
</feature>
<feature type="transmembrane region" description="Helical" evidence="1">
    <location>
        <begin position="92"/>
        <end position="112"/>
    </location>
</feature>
<protein>
    <submittedName>
        <fullName evidence="2">Uncharacterized protein DUF998</fullName>
    </submittedName>
</protein>
<keyword evidence="1" id="KW-0472">Membrane</keyword>
<accession>A0A3D9ZP80</accession>
<dbReference type="Proteomes" id="UP000256913">
    <property type="component" value="Unassembled WGS sequence"/>
</dbReference>
<keyword evidence="3" id="KW-1185">Reference proteome</keyword>
<dbReference type="RefSeq" id="WP_170215971.1">
    <property type="nucleotide sequence ID" value="NZ_BONB01000049.1"/>
</dbReference>
<dbReference type="InterPro" id="IPR009339">
    <property type="entry name" value="DUF998"/>
</dbReference>
<keyword evidence="1" id="KW-1133">Transmembrane helix</keyword>
<gene>
    <name evidence="2" type="ORF">DFJ67_5097</name>
</gene>
<feature type="transmembrane region" description="Helical" evidence="1">
    <location>
        <begin position="189"/>
        <end position="208"/>
    </location>
</feature>
<keyword evidence="1" id="KW-0812">Transmembrane</keyword>
<dbReference type="AlphaFoldDB" id="A0A3D9ZP80"/>